<keyword evidence="3" id="KW-1185">Reference proteome</keyword>
<organism evidence="2 3">
    <name type="scientific">Parnassius apollo</name>
    <name type="common">Apollo butterfly</name>
    <name type="synonym">Papilio apollo</name>
    <dbReference type="NCBI Taxonomy" id="110799"/>
    <lineage>
        <taxon>Eukaryota</taxon>
        <taxon>Metazoa</taxon>
        <taxon>Ecdysozoa</taxon>
        <taxon>Arthropoda</taxon>
        <taxon>Hexapoda</taxon>
        <taxon>Insecta</taxon>
        <taxon>Pterygota</taxon>
        <taxon>Neoptera</taxon>
        <taxon>Endopterygota</taxon>
        <taxon>Lepidoptera</taxon>
        <taxon>Glossata</taxon>
        <taxon>Ditrysia</taxon>
        <taxon>Papilionoidea</taxon>
        <taxon>Papilionidae</taxon>
        <taxon>Parnassiinae</taxon>
        <taxon>Parnassini</taxon>
        <taxon>Parnassius</taxon>
        <taxon>Parnassius</taxon>
    </lineage>
</organism>
<dbReference type="Proteomes" id="UP000691718">
    <property type="component" value="Unassembled WGS sequence"/>
</dbReference>
<reference evidence="2" key="1">
    <citation type="submission" date="2021-04" db="EMBL/GenBank/DDBJ databases">
        <authorList>
            <person name="Tunstrom K."/>
        </authorList>
    </citation>
    <scope>NUCLEOTIDE SEQUENCE</scope>
</reference>
<evidence type="ECO:0000313" key="2">
    <source>
        <dbReference type="EMBL" id="CAG5042476.1"/>
    </source>
</evidence>
<protein>
    <submittedName>
        <fullName evidence="2">(apollo) hypothetical protein</fullName>
    </submittedName>
</protein>
<feature type="coiled-coil region" evidence="1">
    <location>
        <begin position="96"/>
        <end position="123"/>
    </location>
</feature>
<sequence length="288" mass="34928">MQDYLLRQLIEHQKMDEKEKGEQMAYLETKGHETERLRTESDVWIENEMLNNKEKEEFGKQEIQQMKEFEKKYEIKNLRIESDNRRVQEMVYEYDLEKIECELQDTEEQMKELEIKGHEEENLSIECYERNGQNVEKQMVNEYEMERGLWEDQETVKQIKKLETKEHRIEKQERKQQIESLIIENDEKKGLKIKRPRLEKTMLEEETKNEQNEKANKAESLQYILVKFQSTKNTYKYYCGLIRKISECEGVFAKFMRYKKGGFYWSTVSDTSIVFKNDILSANFTQPL</sequence>
<dbReference type="OrthoDB" id="7510240at2759"/>
<accession>A0A8S3XTS8</accession>
<dbReference type="AlphaFoldDB" id="A0A8S3XTS8"/>
<keyword evidence="1" id="KW-0175">Coiled coil</keyword>
<proteinExistence type="predicted"/>
<comment type="caution">
    <text evidence="2">The sequence shown here is derived from an EMBL/GenBank/DDBJ whole genome shotgun (WGS) entry which is preliminary data.</text>
</comment>
<evidence type="ECO:0000256" key="1">
    <source>
        <dbReference type="SAM" id="Coils"/>
    </source>
</evidence>
<evidence type="ECO:0000313" key="3">
    <source>
        <dbReference type="Proteomes" id="UP000691718"/>
    </source>
</evidence>
<name>A0A8S3XTS8_PARAO</name>
<dbReference type="EMBL" id="CAJQZP010001372">
    <property type="protein sequence ID" value="CAG5042476.1"/>
    <property type="molecule type" value="Genomic_DNA"/>
</dbReference>
<gene>
    <name evidence="2" type="ORF">PAPOLLO_LOCUS22421</name>
</gene>